<proteinExistence type="predicted"/>
<gene>
    <name evidence="1" type="ORF">Tco_1111101</name>
</gene>
<dbReference type="Proteomes" id="UP001151760">
    <property type="component" value="Unassembled WGS sequence"/>
</dbReference>
<comment type="caution">
    <text evidence="1">The sequence shown here is derived from an EMBL/GenBank/DDBJ whole genome shotgun (WGS) entry which is preliminary data.</text>
</comment>
<reference evidence="1" key="1">
    <citation type="journal article" date="2022" name="Int. J. Mol. Sci.">
        <title>Draft Genome of Tanacetum Coccineum: Genomic Comparison of Closely Related Tanacetum-Family Plants.</title>
        <authorList>
            <person name="Yamashiro T."/>
            <person name="Shiraishi A."/>
            <person name="Nakayama K."/>
            <person name="Satake H."/>
        </authorList>
    </citation>
    <scope>NUCLEOTIDE SEQUENCE</scope>
</reference>
<reference evidence="1" key="2">
    <citation type="submission" date="2022-01" db="EMBL/GenBank/DDBJ databases">
        <authorList>
            <person name="Yamashiro T."/>
            <person name="Shiraishi A."/>
            <person name="Satake H."/>
            <person name="Nakayama K."/>
        </authorList>
    </citation>
    <scope>NUCLEOTIDE SEQUENCE</scope>
</reference>
<protein>
    <submittedName>
        <fullName evidence="1">Uncharacterized protein</fullName>
    </submittedName>
</protein>
<evidence type="ECO:0000313" key="1">
    <source>
        <dbReference type="EMBL" id="GJU00763.1"/>
    </source>
</evidence>
<sequence length="141" mass="16648">MSELNRCYTMLQELRSMIIGGALIDKNHEVNKHKGQRIHPTIGDYARNCANPRSTMEELKNGKRKIRRIEPWRYEVNGKYDFKQNLYFFSWKGKRIAMVPPIVIPQLPKPKVKVEEKILKAEVVDEHIEKSQDLQTREDKT</sequence>
<evidence type="ECO:0000313" key="2">
    <source>
        <dbReference type="Proteomes" id="UP001151760"/>
    </source>
</evidence>
<name>A0ABQ5IN45_9ASTR</name>
<accession>A0ABQ5IN45</accession>
<dbReference type="EMBL" id="BQNB010020896">
    <property type="protein sequence ID" value="GJU00763.1"/>
    <property type="molecule type" value="Genomic_DNA"/>
</dbReference>
<keyword evidence="2" id="KW-1185">Reference proteome</keyword>
<organism evidence="1 2">
    <name type="scientific">Tanacetum coccineum</name>
    <dbReference type="NCBI Taxonomy" id="301880"/>
    <lineage>
        <taxon>Eukaryota</taxon>
        <taxon>Viridiplantae</taxon>
        <taxon>Streptophyta</taxon>
        <taxon>Embryophyta</taxon>
        <taxon>Tracheophyta</taxon>
        <taxon>Spermatophyta</taxon>
        <taxon>Magnoliopsida</taxon>
        <taxon>eudicotyledons</taxon>
        <taxon>Gunneridae</taxon>
        <taxon>Pentapetalae</taxon>
        <taxon>asterids</taxon>
        <taxon>campanulids</taxon>
        <taxon>Asterales</taxon>
        <taxon>Asteraceae</taxon>
        <taxon>Asteroideae</taxon>
        <taxon>Anthemideae</taxon>
        <taxon>Anthemidinae</taxon>
        <taxon>Tanacetum</taxon>
    </lineage>
</organism>